<gene>
    <name evidence="1" type="ORF">BI198_03870</name>
</gene>
<accession>A0A1E7Q3U3</accession>
<dbReference type="AlphaFoldDB" id="A0A1E7Q3U3"/>
<dbReference type="InterPro" id="IPR043519">
    <property type="entry name" value="NT_sf"/>
</dbReference>
<sequence length="160" mass="18058">MALQQTARELAKQLSELLAGTEFGIGGSCLLQQLGIDVTPRDVDIICSEADYSIIHQQLATLLTPITLPTHPEYCSRFFQRFISQDGASDEGIGVDLMAGVAVKRQGDKQYFKFEPSRTELQHGIRWMLAADWLVLYQMFNRPQRVLQLTQYFALGKAFD</sequence>
<dbReference type="EMBL" id="MKEK01000001">
    <property type="protein sequence ID" value="OEY68796.1"/>
    <property type="molecule type" value="Genomic_DNA"/>
</dbReference>
<keyword evidence="2" id="KW-1185">Reference proteome</keyword>
<dbReference type="STRING" id="1628148.BI198_03870"/>
<name>A0A1E7Q3U3_9GAMM</name>
<evidence type="ECO:0000313" key="1">
    <source>
        <dbReference type="EMBL" id="OEY68796.1"/>
    </source>
</evidence>
<dbReference type="Gene3D" id="3.30.460.40">
    <property type="match status" value="1"/>
</dbReference>
<dbReference type="Proteomes" id="UP000242258">
    <property type="component" value="Unassembled WGS sequence"/>
</dbReference>
<reference evidence="2" key="1">
    <citation type="submission" date="2016-09" db="EMBL/GenBank/DDBJ databases">
        <authorList>
            <person name="Wan X."/>
            <person name="Hou S."/>
        </authorList>
    </citation>
    <scope>NUCLEOTIDE SEQUENCE [LARGE SCALE GENOMIC DNA]</scope>
    <source>
        <strain evidence="2">KH87</strain>
    </source>
</reference>
<protein>
    <submittedName>
        <fullName evidence="1">Uncharacterized protein</fullName>
    </submittedName>
</protein>
<dbReference type="SUPFAM" id="SSF81301">
    <property type="entry name" value="Nucleotidyltransferase"/>
    <property type="match status" value="1"/>
</dbReference>
<comment type="caution">
    <text evidence="1">The sequence shown here is derived from an EMBL/GenBank/DDBJ whole genome shotgun (WGS) entry which is preliminary data.</text>
</comment>
<organism evidence="1 2">
    <name type="scientific">Rheinheimera salexigens</name>
    <dbReference type="NCBI Taxonomy" id="1628148"/>
    <lineage>
        <taxon>Bacteria</taxon>
        <taxon>Pseudomonadati</taxon>
        <taxon>Pseudomonadota</taxon>
        <taxon>Gammaproteobacteria</taxon>
        <taxon>Chromatiales</taxon>
        <taxon>Chromatiaceae</taxon>
        <taxon>Rheinheimera</taxon>
    </lineage>
</organism>
<evidence type="ECO:0000313" key="2">
    <source>
        <dbReference type="Proteomes" id="UP000242258"/>
    </source>
</evidence>
<proteinExistence type="predicted"/>